<keyword evidence="3 5" id="KW-0106">Calcium</keyword>
<dbReference type="Gene3D" id="2.60.40.60">
    <property type="entry name" value="Cadherins"/>
    <property type="match status" value="4"/>
</dbReference>
<feature type="signal peptide" evidence="8">
    <location>
        <begin position="1"/>
        <end position="28"/>
    </location>
</feature>
<dbReference type="GO" id="GO:0034332">
    <property type="term" value="P:adherens junction organization"/>
    <property type="evidence" value="ECO:0007669"/>
    <property type="project" value="TreeGrafter"/>
</dbReference>
<evidence type="ECO:0000256" key="4">
    <source>
        <dbReference type="ARBA" id="ARBA00023136"/>
    </source>
</evidence>
<feature type="domain" description="Cadherin" evidence="9">
    <location>
        <begin position="359"/>
        <end position="467"/>
    </location>
</feature>
<dbReference type="GO" id="GO:0044331">
    <property type="term" value="P:cell-cell adhesion mediated by cadherin"/>
    <property type="evidence" value="ECO:0007669"/>
    <property type="project" value="TreeGrafter"/>
</dbReference>
<keyword evidence="2" id="KW-0677">Repeat</keyword>
<evidence type="ECO:0000256" key="8">
    <source>
        <dbReference type="SAM" id="SignalP"/>
    </source>
</evidence>
<keyword evidence="8" id="KW-0732">Signal</keyword>
<keyword evidence="4 7" id="KW-0472">Membrane</keyword>
<feature type="region of interest" description="Disordered" evidence="6">
    <location>
        <begin position="573"/>
        <end position="699"/>
    </location>
</feature>
<evidence type="ECO:0000259" key="9">
    <source>
        <dbReference type="PROSITE" id="PS50268"/>
    </source>
</evidence>
<dbReference type="InterPro" id="IPR002126">
    <property type="entry name" value="Cadherin-like_dom"/>
</dbReference>
<feature type="compositionally biased region" description="Basic and acidic residues" evidence="6">
    <location>
        <begin position="611"/>
        <end position="623"/>
    </location>
</feature>
<feature type="domain" description="Cadherin" evidence="9">
    <location>
        <begin position="128"/>
        <end position="237"/>
    </location>
</feature>
<dbReference type="Pfam" id="PF00028">
    <property type="entry name" value="Cadherin"/>
    <property type="match status" value="1"/>
</dbReference>
<feature type="compositionally biased region" description="Basic and acidic residues" evidence="6">
    <location>
        <begin position="680"/>
        <end position="699"/>
    </location>
</feature>
<dbReference type="Ensembl" id="ENSSMAT00000055315.1">
    <property type="protein sequence ID" value="ENSSMAP00000036927.1"/>
    <property type="gene ID" value="ENSSMAG00000025227.1"/>
</dbReference>
<dbReference type="PROSITE" id="PS50268">
    <property type="entry name" value="CADHERIN_2"/>
    <property type="match status" value="4"/>
</dbReference>
<evidence type="ECO:0000256" key="5">
    <source>
        <dbReference type="PROSITE-ProRule" id="PRU00043"/>
    </source>
</evidence>
<dbReference type="GO" id="GO:0016339">
    <property type="term" value="P:calcium-dependent cell-cell adhesion via plasma membrane cell adhesion molecules"/>
    <property type="evidence" value="ECO:0007669"/>
    <property type="project" value="TreeGrafter"/>
</dbReference>
<dbReference type="SMART" id="SM00112">
    <property type="entry name" value="CA"/>
    <property type="match status" value="3"/>
</dbReference>
<evidence type="ECO:0000256" key="6">
    <source>
        <dbReference type="SAM" id="MobiDB-lite"/>
    </source>
</evidence>
<protein>
    <recommendedName>
        <fullName evidence="9">Cadherin domain-containing protein</fullName>
    </recommendedName>
</protein>
<reference evidence="10" key="2">
    <citation type="submission" date="2025-08" db="UniProtKB">
        <authorList>
            <consortium name="Ensembl"/>
        </authorList>
    </citation>
    <scope>IDENTIFICATION</scope>
</reference>
<feature type="region of interest" description="Disordered" evidence="6">
    <location>
        <begin position="522"/>
        <end position="546"/>
    </location>
</feature>
<dbReference type="GO" id="GO:0005509">
    <property type="term" value="F:calcium ion binding"/>
    <property type="evidence" value="ECO:0007669"/>
    <property type="project" value="UniProtKB-UniRule"/>
</dbReference>
<feature type="chain" id="PRO_5034223502" description="Cadherin domain-containing protein" evidence="8">
    <location>
        <begin position="29"/>
        <end position="699"/>
    </location>
</feature>
<evidence type="ECO:0000256" key="7">
    <source>
        <dbReference type="SAM" id="Phobius"/>
    </source>
</evidence>
<dbReference type="PANTHER" id="PTHR24027">
    <property type="entry name" value="CADHERIN-23"/>
    <property type="match status" value="1"/>
</dbReference>
<dbReference type="GO" id="GO:0016342">
    <property type="term" value="C:catenin complex"/>
    <property type="evidence" value="ECO:0007669"/>
    <property type="project" value="TreeGrafter"/>
</dbReference>
<dbReference type="InterPro" id="IPR039808">
    <property type="entry name" value="Cadherin"/>
</dbReference>
<keyword evidence="7" id="KW-1133">Transmembrane helix</keyword>
<dbReference type="InterPro" id="IPR015919">
    <property type="entry name" value="Cadherin-like_sf"/>
</dbReference>
<feature type="transmembrane region" description="Helical" evidence="7">
    <location>
        <begin position="475"/>
        <end position="497"/>
    </location>
</feature>
<feature type="domain" description="Cadherin" evidence="9">
    <location>
        <begin position="260"/>
        <end position="358"/>
    </location>
</feature>
<dbReference type="PRINTS" id="PR00205">
    <property type="entry name" value="CADHERIN"/>
</dbReference>
<accession>A0A8D3BPG9</accession>
<dbReference type="PANTHER" id="PTHR24027:SF445">
    <property type="entry name" value="CADHERIN-RELATED FAMILY MEMBER 5-LIKE"/>
    <property type="match status" value="1"/>
</dbReference>
<evidence type="ECO:0000256" key="1">
    <source>
        <dbReference type="ARBA" id="ARBA00004370"/>
    </source>
</evidence>
<dbReference type="GO" id="GO:0007043">
    <property type="term" value="P:cell-cell junction assembly"/>
    <property type="evidence" value="ECO:0007669"/>
    <property type="project" value="TreeGrafter"/>
</dbReference>
<evidence type="ECO:0000313" key="11">
    <source>
        <dbReference type="Proteomes" id="UP000694558"/>
    </source>
</evidence>
<dbReference type="GO" id="GO:0005912">
    <property type="term" value="C:adherens junction"/>
    <property type="evidence" value="ECO:0007669"/>
    <property type="project" value="TreeGrafter"/>
</dbReference>
<dbReference type="GO" id="GO:0007156">
    <property type="term" value="P:homophilic cell adhesion via plasma membrane adhesion molecules"/>
    <property type="evidence" value="ECO:0007669"/>
    <property type="project" value="InterPro"/>
</dbReference>
<dbReference type="AlphaFoldDB" id="A0A8D3BPG9"/>
<dbReference type="CDD" id="cd11304">
    <property type="entry name" value="Cadherin_repeat"/>
    <property type="match status" value="3"/>
</dbReference>
<dbReference type="SUPFAM" id="SSF49313">
    <property type="entry name" value="Cadherin-like"/>
    <property type="match status" value="3"/>
</dbReference>
<keyword evidence="7" id="KW-0812">Transmembrane</keyword>
<name>A0A8D3BPG9_SCOMX</name>
<feature type="compositionally biased region" description="Basic and acidic residues" evidence="6">
    <location>
        <begin position="589"/>
        <end position="600"/>
    </location>
</feature>
<dbReference type="GO" id="GO:0008013">
    <property type="term" value="F:beta-catenin binding"/>
    <property type="evidence" value="ECO:0007669"/>
    <property type="project" value="TreeGrafter"/>
</dbReference>
<evidence type="ECO:0000256" key="3">
    <source>
        <dbReference type="ARBA" id="ARBA00022837"/>
    </source>
</evidence>
<feature type="compositionally biased region" description="Polar residues" evidence="6">
    <location>
        <begin position="531"/>
        <end position="542"/>
    </location>
</feature>
<dbReference type="Proteomes" id="UP000694558">
    <property type="component" value="Chromosome 5"/>
</dbReference>
<organism evidence="10 11">
    <name type="scientific">Scophthalmus maximus</name>
    <name type="common">Turbot</name>
    <name type="synonym">Psetta maxima</name>
    <dbReference type="NCBI Taxonomy" id="52904"/>
    <lineage>
        <taxon>Eukaryota</taxon>
        <taxon>Metazoa</taxon>
        <taxon>Chordata</taxon>
        <taxon>Craniata</taxon>
        <taxon>Vertebrata</taxon>
        <taxon>Euteleostomi</taxon>
        <taxon>Actinopterygii</taxon>
        <taxon>Neopterygii</taxon>
        <taxon>Teleostei</taxon>
        <taxon>Neoteleostei</taxon>
        <taxon>Acanthomorphata</taxon>
        <taxon>Carangaria</taxon>
        <taxon>Pleuronectiformes</taxon>
        <taxon>Pleuronectoidei</taxon>
        <taxon>Scophthalmidae</taxon>
        <taxon>Scophthalmus</taxon>
    </lineage>
</organism>
<evidence type="ECO:0000313" key="10">
    <source>
        <dbReference type="Ensembl" id="ENSSMAP00000036927.1"/>
    </source>
</evidence>
<dbReference type="GO" id="GO:0045296">
    <property type="term" value="F:cadherin binding"/>
    <property type="evidence" value="ECO:0007669"/>
    <property type="project" value="TreeGrafter"/>
</dbReference>
<dbReference type="GO" id="GO:0000902">
    <property type="term" value="P:cell morphogenesis"/>
    <property type="evidence" value="ECO:0007669"/>
    <property type="project" value="TreeGrafter"/>
</dbReference>
<feature type="compositionally biased region" description="Basic and acidic residues" evidence="6">
    <location>
        <begin position="647"/>
        <end position="658"/>
    </location>
</feature>
<dbReference type="GeneTree" id="ENSGT00940000164955"/>
<proteinExistence type="predicted"/>
<evidence type="ECO:0000256" key="2">
    <source>
        <dbReference type="ARBA" id="ARBA00022737"/>
    </source>
</evidence>
<dbReference type="GO" id="GO:0016477">
    <property type="term" value="P:cell migration"/>
    <property type="evidence" value="ECO:0007669"/>
    <property type="project" value="TreeGrafter"/>
</dbReference>
<comment type="subcellular location">
    <subcellularLocation>
        <location evidence="1">Membrane</location>
    </subcellularLocation>
</comment>
<feature type="domain" description="Cadherin" evidence="9">
    <location>
        <begin position="47"/>
        <end position="127"/>
    </location>
</feature>
<sequence>MDLKLKSKPVNYLLGCIVAVCFCTVCAAQRICTVPPGPVTLPENNTADVQVVQIITSGDVTLTVTVNPEDLFYLKGNVLLVKKGLDYESLPSAALVLWVQCSRAGSTSVNESVEVLVENVNDNPPNFAQNHFVLEVNELTPINSSVGLIEATDVDSEPLYYRLESATTQDKYFRLENINNPKILLKSLLDYDVIQKISLILHVQDTFNGSTSNKPFFTSVATITVHVRDVDNRPPWFQPCLRTNLGIAKLCVSSGYRGKVNLTEKEDGPLVLEPGPVFAKDGDKNRSEQISYRILRGNEGNIFQIDEDTGNISMAKAADIVGPITLTVLASQVTNRDQFAVTQVTIEVMKRSRNPPRFEKERYEGFIYSNSVPESMILRDRSTNRPFRVRAQDEDFAGGVNPDVKYEVQYSSYVNVTSDGFMILKRVVKTESFALQLRAVDSSTGEFGTAAVSVQVIPAVAIPSPSNIGYRPGDMALLGLVMAALLVLCLIVIGFLISRLWRGNASMDKICECLGPCLKSDQPRTGHRDSLQYTNDGFQNEGDQSRGAARRWNRVIPRVIPLERRSHHCSSCGVYTNHVPKGSPSVRPARRDRGDGDEYSSRSILAKQRRREGQKTVWFKESEDSSDIEVEIIPDTVGRVEEETEEELKGEVEMDGVVRDPAAPPRGSDAGQESQNTGPGEERDCGNTSSDQEKEVQEG</sequence>
<reference evidence="10" key="1">
    <citation type="submission" date="2023-05" db="EMBL/GenBank/DDBJ databases">
        <title>High-quality long-read genome of Scophthalmus maximus.</title>
        <authorList>
            <person name="Lien S."/>
            <person name="Martinez P."/>
        </authorList>
    </citation>
    <scope>NUCLEOTIDE SEQUENCE [LARGE SCALE GENOMIC DNA]</scope>
</reference>